<keyword evidence="6" id="KW-0732">Signal</keyword>
<dbReference type="InterPro" id="IPR015421">
    <property type="entry name" value="PyrdxlP-dep_Trfase_major"/>
</dbReference>
<dbReference type="SUPFAM" id="SSF53383">
    <property type="entry name" value="PLP-dependent transferases"/>
    <property type="match status" value="1"/>
</dbReference>
<comment type="caution">
    <text evidence="7">The sequence shown here is derived from an EMBL/GenBank/DDBJ whole genome shotgun (WGS) entry which is preliminary data.</text>
</comment>
<dbReference type="GO" id="GO:0030170">
    <property type="term" value="F:pyridoxal phosphate binding"/>
    <property type="evidence" value="ECO:0007669"/>
    <property type="project" value="UniProtKB-UniRule"/>
</dbReference>
<evidence type="ECO:0000313" key="7">
    <source>
        <dbReference type="EMBL" id="TFY70378.1"/>
    </source>
</evidence>
<feature type="binding site" evidence="4">
    <location>
        <position position="293"/>
    </location>
    <ligand>
        <name>pyridoxal 5'-phosphate</name>
        <dbReference type="ChEBI" id="CHEBI:597326"/>
    </ligand>
</feature>
<keyword evidence="2 4" id="KW-0378">Hydrolase</keyword>
<accession>A0A4Y9Z980</accession>
<sequence length="518" mass="57405">MCRISIALGLKALLFIARSFKLSSALCLSGMAQDRILAKAPFRSEFVFPTNEAVGASHHTVQADEPCVYLCGNSLGPLPKRSATLVQEELQTWGAKQLVGLRGVVAHFAHPKGRDWMTITDHVNPLLADLIGAKETEVACMGSLTANLHLMMNVFYKPTSDRYKILCEGKAFPSDQYAFASQARLHGLDPKDTIIELFPRDGEFVLREEDILDVISRQGASIAMVLFSGVQYYTGQYFPMQSITKAAKAQVSAVLSKCLRRPENPIQRRLFPTICYQKLLLCLGCICGWDLAHAIGNVAMSLHDWDVDFAVWCSYKYLNSGPGGIAGIFVHEKWDDRDLQRYAGWWGHDQATRFDMPPVFSPIRGAQGFQQSNPPVLCVVSLLGSLQVFKEAGMMGVLRKRSVELTGYLERLLMQSPNYVPVHEVAARYPSPSKDLKPAFTIITPSQPESRGSQLSLKFLPVEAHVMIKVYEGLKAFGVIGDERQPDVIRLAPTALYNTPADCDKAATRLDEVFSSLV</sequence>
<feature type="chain" id="PRO_5021305682" description="Kynureninase" evidence="6">
    <location>
        <begin position="26"/>
        <end position="518"/>
    </location>
</feature>
<dbReference type="UniPathway" id="UPA00253">
    <property type="reaction ID" value="UER00329"/>
</dbReference>
<evidence type="ECO:0000313" key="8">
    <source>
        <dbReference type="Proteomes" id="UP000298327"/>
    </source>
</evidence>
<comment type="cofactor">
    <cofactor evidence="4 5">
        <name>pyridoxal 5'-phosphate</name>
        <dbReference type="ChEBI" id="CHEBI:597326"/>
    </cofactor>
</comment>
<keyword evidence="3 4" id="KW-0663">Pyridoxal phosphate</keyword>
<dbReference type="InterPro" id="IPR010111">
    <property type="entry name" value="Kynureninase"/>
</dbReference>
<keyword evidence="4 5" id="KW-0963">Cytoplasm</keyword>
<feature type="binding site" evidence="4">
    <location>
        <begin position="172"/>
        <end position="175"/>
    </location>
    <ligand>
        <name>pyridoxal 5'-phosphate</name>
        <dbReference type="ChEBI" id="CHEBI:597326"/>
    </ligand>
</feature>
<dbReference type="GO" id="GO:0019441">
    <property type="term" value="P:L-tryptophan catabolic process to kynurenine"/>
    <property type="evidence" value="ECO:0007669"/>
    <property type="project" value="TreeGrafter"/>
</dbReference>
<dbReference type="PIRSF" id="PIRSF038800">
    <property type="entry name" value="KYNU"/>
    <property type="match status" value="1"/>
</dbReference>
<feature type="binding site" evidence="4">
    <location>
        <position position="228"/>
    </location>
    <ligand>
        <name>pyridoxal 5'-phosphate</name>
        <dbReference type="ChEBI" id="CHEBI:597326"/>
    </ligand>
</feature>
<dbReference type="InterPro" id="IPR015422">
    <property type="entry name" value="PyrdxlP-dep_Trfase_small"/>
</dbReference>
<feature type="modified residue" description="N6-(pyridoxal phosphate)lysine" evidence="4">
    <location>
        <position position="316"/>
    </location>
</feature>
<dbReference type="GO" id="GO:0097053">
    <property type="term" value="P:L-kynurenine catabolic process"/>
    <property type="evidence" value="ECO:0007669"/>
    <property type="project" value="UniProtKB-UniRule"/>
</dbReference>
<dbReference type="PANTHER" id="PTHR14084">
    <property type="entry name" value="KYNURENINASE"/>
    <property type="match status" value="1"/>
</dbReference>
<evidence type="ECO:0000256" key="1">
    <source>
        <dbReference type="ARBA" id="ARBA00022642"/>
    </source>
</evidence>
<dbReference type="PANTHER" id="PTHR14084:SF0">
    <property type="entry name" value="KYNURENINASE"/>
    <property type="match status" value="1"/>
</dbReference>
<reference evidence="7 8" key="1">
    <citation type="submission" date="2019-02" db="EMBL/GenBank/DDBJ databases">
        <title>Genome sequencing of the rare red list fungi Dentipellis fragilis.</title>
        <authorList>
            <person name="Buettner E."/>
            <person name="Kellner H."/>
        </authorList>
    </citation>
    <scope>NUCLEOTIDE SEQUENCE [LARGE SCALE GENOMIC DNA]</scope>
    <source>
        <strain evidence="7 8">DSM 105465</strain>
    </source>
</reference>
<dbReference type="Gene3D" id="3.40.640.10">
    <property type="entry name" value="Type I PLP-dependent aspartate aminotransferase-like (Major domain)"/>
    <property type="match status" value="2"/>
</dbReference>
<dbReference type="HAMAP" id="MF_01970">
    <property type="entry name" value="Kynureninase"/>
    <property type="match status" value="1"/>
</dbReference>
<dbReference type="InterPro" id="IPR015424">
    <property type="entry name" value="PyrdxlP-dep_Trfase"/>
</dbReference>
<feature type="signal peptide" evidence="6">
    <location>
        <begin position="1"/>
        <end position="25"/>
    </location>
</feature>
<feature type="binding site" evidence="4">
    <location>
        <position position="345"/>
    </location>
    <ligand>
        <name>pyridoxal 5'-phosphate</name>
        <dbReference type="ChEBI" id="CHEBI:597326"/>
    </ligand>
</feature>
<evidence type="ECO:0000256" key="3">
    <source>
        <dbReference type="ARBA" id="ARBA00022898"/>
    </source>
</evidence>
<evidence type="ECO:0000256" key="4">
    <source>
        <dbReference type="HAMAP-Rule" id="MF_03017"/>
    </source>
</evidence>
<evidence type="ECO:0000256" key="6">
    <source>
        <dbReference type="SAM" id="SignalP"/>
    </source>
</evidence>
<evidence type="ECO:0000256" key="2">
    <source>
        <dbReference type="ARBA" id="ARBA00022801"/>
    </source>
</evidence>
<dbReference type="OrthoDB" id="5978656at2759"/>
<feature type="binding site" evidence="4">
    <location>
        <position position="145"/>
    </location>
    <ligand>
        <name>pyridoxal 5'-phosphate</name>
        <dbReference type="ChEBI" id="CHEBI:597326"/>
    </ligand>
</feature>
<comment type="subunit">
    <text evidence="4 5">Homodimer.</text>
</comment>
<dbReference type="GO" id="GO:0005737">
    <property type="term" value="C:cytoplasm"/>
    <property type="evidence" value="ECO:0007669"/>
    <property type="project" value="UniProtKB-SubCell"/>
</dbReference>
<name>A0A4Y9Z980_9AGAM</name>
<dbReference type="GO" id="GO:0034354">
    <property type="term" value="P:'de novo' NAD+ biosynthetic process from L-tryptophan"/>
    <property type="evidence" value="ECO:0007669"/>
    <property type="project" value="UniProtKB-UniRule"/>
</dbReference>
<feature type="binding site" evidence="4">
    <location>
        <position position="315"/>
    </location>
    <ligand>
        <name>pyridoxal 5'-phosphate</name>
        <dbReference type="ChEBI" id="CHEBI:597326"/>
    </ligand>
</feature>
<dbReference type="Proteomes" id="UP000298327">
    <property type="component" value="Unassembled WGS sequence"/>
</dbReference>
<dbReference type="UniPathway" id="UPA00334">
    <property type="reaction ID" value="UER00455"/>
</dbReference>
<dbReference type="EMBL" id="SEOQ01000105">
    <property type="protein sequence ID" value="TFY70378.1"/>
    <property type="molecule type" value="Genomic_DNA"/>
</dbReference>
<keyword evidence="1 4" id="KW-0662">Pyridine nucleotide biosynthesis</keyword>
<dbReference type="AlphaFoldDB" id="A0A4Y9Z980"/>
<dbReference type="GO" id="GO:0030429">
    <property type="term" value="F:kynureninase activity"/>
    <property type="evidence" value="ECO:0007669"/>
    <property type="project" value="UniProtKB-UniRule"/>
</dbReference>
<feature type="binding site" evidence="4">
    <location>
        <position position="144"/>
    </location>
    <ligand>
        <name>pyridoxal 5'-phosphate</name>
        <dbReference type="ChEBI" id="CHEBI:597326"/>
    </ligand>
</feature>
<evidence type="ECO:0000256" key="5">
    <source>
        <dbReference type="PIRNR" id="PIRNR038800"/>
    </source>
</evidence>
<dbReference type="GO" id="GO:0019805">
    <property type="term" value="P:quinolinate biosynthetic process"/>
    <property type="evidence" value="ECO:0007669"/>
    <property type="project" value="UniProtKB-UniRule"/>
</dbReference>
<dbReference type="Gene3D" id="3.90.1150.10">
    <property type="entry name" value="Aspartate Aminotransferase, domain 1"/>
    <property type="match status" value="1"/>
</dbReference>
<comment type="subcellular location">
    <subcellularLocation>
        <location evidence="4 5">Cytoplasm</location>
    </subcellularLocation>
</comment>
<comment type="similarity">
    <text evidence="4 5">Belongs to the kynureninase family.</text>
</comment>
<protein>
    <recommendedName>
        <fullName evidence="4 5">Kynureninase</fullName>
        <ecNumber evidence="4 5">3.7.1.3</ecNumber>
    </recommendedName>
    <alternativeName>
        <fullName evidence="4">Biosynthesis of nicotinic acid protein 5</fullName>
    </alternativeName>
    <alternativeName>
        <fullName evidence="4">L-kynurenine hydrolase</fullName>
    </alternativeName>
</protein>
<proteinExistence type="inferred from homology"/>
<comment type="catalytic activity">
    <reaction evidence="5">
        <text>3-hydroxy-L-kynurenine + H2O = 3-hydroxyanthranilate + L-alanine + H(+)</text>
        <dbReference type="Rhea" id="RHEA:25143"/>
        <dbReference type="ChEBI" id="CHEBI:15377"/>
        <dbReference type="ChEBI" id="CHEBI:15378"/>
        <dbReference type="ChEBI" id="CHEBI:36559"/>
        <dbReference type="ChEBI" id="CHEBI:57972"/>
        <dbReference type="ChEBI" id="CHEBI:58125"/>
        <dbReference type="EC" id="3.7.1.3"/>
    </reaction>
</comment>
<dbReference type="Pfam" id="PF22580">
    <property type="entry name" value="KYNU_C"/>
    <property type="match status" value="1"/>
</dbReference>
<organism evidence="7 8">
    <name type="scientific">Dentipellis fragilis</name>
    <dbReference type="NCBI Taxonomy" id="205917"/>
    <lineage>
        <taxon>Eukaryota</taxon>
        <taxon>Fungi</taxon>
        <taxon>Dikarya</taxon>
        <taxon>Basidiomycota</taxon>
        <taxon>Agaricomycotina</taxon>
        <taxon>Agaricomycetes</taxon>
        <taxon>Russulales</taxon>
        <taxon>Hericiaceae</taxon>
        <taxon>Dentipellis</taxon>
    </lineage>
</organism>
<comment type="catalytic activity">
    <reaction evidence="4 5">
        <text>L-kynurenine + H2O = anthranilate + L-alanine + H(+)</text>
        <dbReference type="Rhea" id="RHEA:16813"/>
        <dbReference type="ChEBI" id="CHEBI:15377"/>
        <dbReference type="ChEBI" id="CHEBI:15378"/>
        <dbReference type="ChEBI" id="CHEBI:16567"/>
        <dbReference type="ChEBI" id="CHEBI:57959"/>
        <dbReference type="ChEBI" id="CHEBI:57972"/>
        <dbReference type="EC" id="3.7.1.3"/>
    </reaction>
</comment>
<feature type="binding site" evidence="4">
    <location>
        <position position="290"/>
    </location>
    <ligand>
        <name>pyridoxal 5'-phosphate</name>
        <dbReference type="ChEBI" id="CHEBI:597326"/>
    </ligand>
</feature>
<gene>
    <name evidence="4" type="primary">BNA5</name>
    <name evidence="7" type="ORF">EVG20_g2647</name>
</gene>
<dbReference type="STRING" id="205917.A0A4Y9Z980"/>
<comment type="pathway">
    <text evidence="4 5">Amino-acid degradation; L-kynurenine degradation; L-alanine and anthranilate from L-kynurenine: step 1/1.</text>
</comment>
<comment type="pathway">
    <text evidence="4 5">Cofactor biosynthesis; NAD(+) biosynthesis; quinolinate from L-kynurenine: step 2/3.</text>
</comment>
<keyword evidence="8" id="KW-1185">Reference proteome</keyword>
<dbReference type="GO" id="GO:0043420">
    <property type="term" value="P:anthranilate metabolic process"/>
    <property type="evidence" value="ECO:0007669"/>
    <property type="project" value="UniProtKB-UniRule"/>
</dbReference>
<feature type="binding site" evidence="4">
    <location>
        <position position="373"/>
    </location>
    <ligand>
        <name>pyridoxal 5'-phosphate</name>
        <dbReference type="ChEBI" id="CHEBI:597326"/>
    </ligand>
</feature>
<dbReference type="EC" id="3.7.1.3" evidence="4 5"/>
<comment type="function">
    <text evidence="4 5">Catalyzes the cleavage of L-kynurenine (L-Kyn) and L-3-hydroxykynurenine (L-3OHKyn) into anthranilic acid (AA) and 3-hydroxyanthranilic acid (3-OHAA), respectively.</text>
</comment>